<dbReference type="Gene3D" id="3.20.80.10">
    <property type="entry name" value="Regulatory factor, effector binding domain"/>
    <property type="match status" value="1"/>
</dbReference>
<proteinExistence type="predicted"/>
<dbReference type="SUPFAM" id="SSF55136">
    <property type="entry name" value="Probable bacterial effector-binding domain"/>
    <property type="match status" value="1"/>
</dbReference>
<dbReference type="InterPro" id="IPR011256">
    <property type="entry name" value="Reg_factor_effector_dom_sf"/>
</dbReference>
<dbReference type="EMBL" id="BPEY01000087">
    <property type="protein sequence ID" value="GIU50483.1"/>
    <property type="molecule type" value="Genomic_DNA"/>
</dbReference>
<dbReference type="PANTHER" id="PTHR36444:SF2">
    <property type="entry name" value="TRANSCRIPTIONAL REGULATOR PROTEIN YOBU-RELATED"/>
    <property type="match status" value="1"/>
</dbReference>
<keyword evidence="3" id="KW-1185">Reference proteome</keyword>
<evidence type="ECO:0000313" key="2">
    <source>
        <dbReference type="EMBL" id="GIU50483.1"/>
    </source>
</evidence>
<dbReference type="RefSeq" id="WP_220782651.1">
    <property type="nucleotide sequence ID" value="NZ_BPEY01000087.1"/>
</dbReference>
<gene>
    <name evidence="2" type="ORF">TUM4438_36640</name>
</gene>
<evidence type="ECO:0000259" key="1">
    <source>
        <dbReference type="SMART" id="SM00871"/>
    </source>
</evidence>
<comment type="caution">
    <text evidence="2">The sequence shown here is derived from an EMBL/GenBank/DDBJ whole genome shotgun (WGS) entry which is preliminary data.</text>
</comment>
<feature type="domain" description="AraC effector-binding" evidence="1">
    <location>
        <begin position="9"/>
        <end position="158"/>
    </location>
</feature>
<dbReference type="SMART" id="SM00871">
    <property type="entry name" value="AraC_E_bind"/>
    <property type="match status" value="1"/>
</dbReference>
<organism evidence="2 3">
    <name type="scientific">Shewanella sairae</name>
    <dbReference type="NCBI Taxonomy" id="190310"/>
    <lineage>
        <taxon>Bacteria</taxon>
        <taxon>Pseudomonadati</taxon>
        <taxon>Pseudomonadota</taxon>
        <taxon>Gammaproteobacteria</taxon>
        <taxon>Alteromonadales</taxon>
        <taxon>Shewanellaceae</taxon>
        <taxon>Shewanella</taxon>
    </lineage>
</organism>
<dbReference type="PANTHER" id="PTHR36444">
    <property type="entry name" value="TRANSCRIPTIONAL REGULATOR PROTEIN YOBU-RELATED"/>
    <property type="match status" value="1"/>
</dbReference>
<protein>
    <recommendedName>
        <fullName evidence="1">AraC effector-binding domain-containing protein</fullName>
    </recommendedName>
</protein>
<dbReference type="Pfam" id="PF14526">
    <property type="entry name" value="Cass2"/>
    <property type="match status" value="1"/>
</dbReference>
<dbReference type="InterPro" id="IPR029441">
    <property type="entry name" value="Cass2"/>
</dbReference>
<dbReference type="Proteomes" id="UP000887104">
    <property type="component" value="Unassembled WGS sequence"/>
</dbReference>
<sequence length="158" mass="17706">MSKNSNETLSPQLVNQPAIEVFGLAVTTSNEAEQHQATQKIMPLWQAFMQRPEVSSNTTSPIYGCYYHYESDHNGQYSILAGLTLNEPASADLTEVDLVAGKYLKFSATGEMPAVIIALWQQIWHYFEAKDCPFERSFDTDYECYTSTAGVDIYIGVN</sequence>
<dbReference type="InterPro" id="IPR010499">
    <property type="entry name" value="AraC_E-bd"/>
</dbReference>
<accession>A0ABQ4PPM3</accession>
<reference evidence="2" key="1">
    <citation type="submission" date="2021-05" db="EMBL/GenBank/DDBJ databases">
        <title>Molecular characterization for Shewanella algae harboring chromosomal blaOXA-55-like strains isolated from clinical and environment sample.</title>
        <authorList>
            <person name="Ohama Y."/>
            <person name="Aoki K."/>
            <person name="Harada S."/>
            <person name="Moriya K."/>
            <person name="Ishii Y."/>
            <person name="Tateda K."/>
        </authorList>
    </citation>
    <scope>NUCLEOTIDE SEQUENCE</scope>
    <source>
        <strain evidence="2">JCM 11563</strain>
    </source>
</reference>
<dbReference type="InterPro" id="IPR053182">
    <property type="entry name" value="YobU-like_regulator"/>
</dbReference>
<name>A0ABQ4PPM3_9GAMM</name>
<evidence type="ECO:0000313" key="3">
    <source>
        <dbReference type="Proteomes" id="UP000887104"/>
    </source>
</evidence>